<dbReference type="EMBL" id="JALJOQ010000016">
    <property type="protein sequence ID" value="KAK9809803.1"/>
    <property type="molecule type" value="Genomic_DNA"/>
</dbReference>
<comment type="caution">
    <text evidence="2">The sequence shown here is derived from an EMBL/GenBank/DDBJ whole genome shotgun (WGS) entry which is preliminary data.</text>
</comment>
<feature type="compositionally biased region" description="Basic and acidic residues" evidence="1">
    <location>
        <begin position="95"/>
        <end position="106"/>
    </location>
</feature>
<proteinExistence type="predicted"/>
<keyword evidence="3" id="KW-1185">Reference proteome</keyword>
<sequence>MSLQPYASAETALAVTTSAPEVSEEERQKRIKDAEELQAKLTYISEKVPTRIMNTAGSNAGAGSGEFHMYRMARRREMLRLARIDEAAAQAETEAQFRDKKARLLSEDEERTARRREKRQKKRKKHTADLDAGSAGLEHARSKSAGSDTDPESHQPALD</sequence>
<evidence type="ECO:0000313" key="2">
    <source>
        <dbReference type="EMBL" id="KAK9809803.1"/>
    </source>
</evidence>
<dbReference type="GO" id="GO:0019901">
    <property type="term" value="F:protein kinase binding"/>
    <property type="evidence" value="ECO:0007669"/>
    <property type="project" value="TreeGrafter"/>
</dbReference>
<dbReference type="InterPro" id="IPR009548">
    <property type="entry name" value="Prkrip1"/>
</dbReference>
<dbReference type="GO" id="GO:0004860">
    <property type="term" value="F:protein kinase inhibitor activity"/>
    <property type="evidence" value="ECO:0007669"/>
    <property type="project" value="TreeGrafter"/>
</dbReference>
<protein>
    <recommendedName>
        <fullName evidence="4">PRKR-interacting protein 1</fullName>
    </recommendedName>
</protein>
<feature type="compositionally biased region" description="Basic residues" evidence="1">
    <location>
        <begin position="113"/>
        <end position="126"/>
    </location>
</feature>
<name>A0AAW1PMH0_9CHLO</name>
<dbReference type="GO" id="GO:0003725">
    <property type="term" value="F:double-stranded RNA binding"/>
    <property type="evidence" value="ECO:0007669"/>
    <property type="project" value="InterPro"/>
</dbReference>
<feature type="region of interest" description="Disordered" evidence="1">
    <location>
        <begin position="91"/>
        <end position="159"/>
    </location>
</feature>
<dbReference type="PANTHER" id="PTHR13507:SF0">
    <property type="entry name" value="PRKR-INTERACTING PROTEIN 1"/>
    <property type="match status" value="1"/>
</dbReference>
<evidence type="ECO:0008006" key="4">
    <source>
        <dbReference type="Google" id="ProtNLM"/>
    </source>
</evidence>
<dbReference type="PANTHER" id="PTHR13507">
    <property type="entry name" value="PRKR-INTERACTING PROTEIN 1"/>
    <property type="match status" value="1"/>
</dbReference>
<dbReference type="Pfam" id="PF06658">
    <property type="entry name" value="DUF1168"/>
    <property type="match status" value="1"/>
</dbReference>
<reference evidence="2 3" key="1">
    <citation type="journal article" date="2024" name="Nat. Commun.">
        <title>Phylogenomics reveals the evolutionary origins of lichenization in chlorophyte algae.</title>
        <authorList>
            <person name="Puginier C."/>
            <person name="Libourel C."/>
            <person name="Otte J."/>
            <person name="Skaloud P."/>
            <person name="Haon M."/>
            <person name="Grisel S."/>
            <person name="Petersen M."/>
            <person name="Berrin J.G."/>
            <person name="Delaux P.M."/>
            <person name="Dal Grande F."/>
            <person name="Keller J."/>
        </authorList>
    </citation>
    <scope>NUCLEOTIDE SEQUENCE [LARGE SCALE GENOMIC DNA]</scope>
    <source>
        <strain evidence="2 3">SAG 2036</strain>
    </source>
</reference>
<dbReference type="GO" id="GO:0005730">
    <property type="term" value="C:nucleolus"/>
    <property type="evidence" value="ECO:0007669"/>
    <property type="project" value="TreeGrafter"/>
</dbReference>
<dbReference type="Proteomes" id="UP001465755">
    <property type="component" value="Unassembled WGS sequence"/>
</dbReference>
<organism evidence="2 3">
    <name type="scientific">Symbiochloris irregularis</name>
    <dbReference type="NCBI Taxonomy" id="706552"/>
    <lineage>
        <taxon>Eukaryota</taxon>
        <taxon>Viridiplantae</taxon>
        <taxon>Chlorophyta</taxon>
        <taxon>core chlorophytes</taxon>
        <taxon>Trebouxiophyceae</taxon>
        <taxon>Trebouxiales</taxon>
        <taxon>Trebouxiaceae</taxon>
        <taxon>Symbiochloris</taxon>
    </lineage>
</organism>
<accession>A0AAW1PMH0</accession>
<dbReference type="AlphaFoldDB" id="A0AAW1PMH0"/>
<feature type="region of interest" description="Disordered" evidence="1">
    <location>
        <begin position="1"/>
        <end position="30"/>
    </location>
</feature>
<gene>
    <name evidence="2" type="ORF">WJX73_008118</name>
</gene>
<evidence type="ECO:0000313" key="3">
    <source>
        <dbReference type="Proteomes" id="UP001465755"/>
    </source>
</evidence>
<evidence type="ECO:0000256" key="1">
    <source>
        <dbReference type="SAM" id="MobiDB-lite"/>
    </source>
</evidence>